<evidence type="ECO:0000313" key="1">
    <source>
        <dbReference type="EMBL" id="MBB5283593.1"/>
    </source>
</evidence>
<keyword evidence="2" id="KW-1185">Reference proteome</keyword>
<evidence type="ECO:0008006" key="3">
    <source>
        <dbReference type="Google" id="ProtNLM"/>
    </source>
</evidence>
<proteinExistence type="predicted"/>
<organism evidence="1 2">
    <name type="scientific">Rhabdobacter roseus</name>
    <dbReference type="NCBI Taxonomy" id="1655419"/>
    <lineage>
        <taxon>Bacteria</taxon>
        <taxon>Pseudomonadati</taxon>
        <taxon>Bacteroidota</taxon>
        <taxon>Cytophagia</taxon>
        <taxon>Cytophagales</taxon>
        <taxon>Cytophagaceae</taxon>
        <taxon>Rhabdobacter</taxon>
    </lineage>
</organism>
<dbReference type="InterPro" id="IPR024363">
    <property type="entry name" value="DUF3853"/>
</dbReference>
<gene>
    <name evidence="1" type="ORF">HNQ92_001719</name>
</gene>
<accession>A0A840TQS7</accession>
<dbReference type="Proteomes" id="UP000557307">
    <property type="component" value="Unassembled WGS sequence"/>
</dbReference>
<sequence>MSTSLISAETPISQLTVGELVQVLSLHLPSHDLKQPQVLEKKYVYGIAGLARLIGCSHPTAHRLKSSGKIPYSQIGRKIVFEESAVLSALNKKGKR</sequence>
<dbReference type="RefSeq" id="WP_184173112.1">
    <property type="nucleotide sequence ID" value="NZ_JACHGF010000002.1"/>
</dbReference>
<dbReference type="Pfam" id="PF12964">
    <property type="entry name" value="DUF3853"/>
    <property type="match status" value="1"/>
</dbReference>
<evidence type="ECO:0000313" key="2">
    <source>
        <dbReference type="Proteomes" id="UP000557307"/>
    </source>
</evidence>
<name>A0A840TQS7_9BACT</name>
<comment type="caution">
    <text evidence="1">The sequence shown here is derived from an EMBL/GenBank/DDBJ whole genome shotgun (WGS) entry which is preliminary data.</text>
</comment>
<reference evidence="1 2" key="1">
    <citation type="submission" date="2020-08" db="EMBL/GenBank/DDBJ databases">
        <title>Genomic Encyclopedia of Type Strains, Phase IV (KMG-IV): sequencing the most valuable type-strain genomes for metagenomic binning, comparative biology and taxonomic classification.</title>
        <authorList>
            <person name="Goeker M."/>
        </authorList>
    </citation>
    <scope>NUCLEOTIDE SEQUENCE [LARGE SCALE GENOMIC DNA]</scope>
    <source>
        <strain evidence="1 2">DSM 105074</strain>
    </source>
</reference>
<dbReference type="EMBL" id="JACHGF010000002">
    <property type="protein sequence ID" value="MBB5283593.1"/>
    <property type="molecule type" value="Genomic_DNA"/>
</dbReference>
<protein>
    <recommendedName>
        <fullName evidence="3">Helix-turn-helix domain-containing protein</fullName>
    </recommendedName>
</protein>
<dbReference type="AlphaFoldDB" id="A0A840TQS7"/>